<dbReference type="OrthoDB" id="2014092at2759"/>
<dbReference type="FunFam" id="1.10.1450.10:FF:000001">
    <property type="entry name" value="Tetraspanin"/>
    <property type="match status" value="1"/>
</dbReference>
<evidence type="ECO:0000256" key="3">
    <source>
        <dbReference type="ARBA" id="ARBA00022475"/>
    </source>
</evidence>
<gene>
    <name evidence="11" type="ORF">IHE44_0013262</name>
    <name evidence="10" type="ORF">IHE44_009914</name>
</gene>
<reference evidence="11" key="3">
    <citation type="submission" date="2022-01" db="EMBL/GenBank/DDBJ databases">
        <authorList>
            <person name="Rubenstein D.R."/>
        </authorList>
    </citation>
    <scope>NUCLEOTIDE SEQUENCE</scope>
    <source>
        <strain evidence="11">SS15</strain>
        <tissue evidence="11">Liver</tissue>
    </source>
</reference>
<feature type="transmembrane region" description="Helical" evidence="9">
    <location>
        <begin position="24"/>
        <end position="44"/>
    </location>
</feature>
<dbReference type="GO" id="GO:0005886">
    <property type="term" value="C:plasma membrane"/>
    <property type="evidence" value="ECO:0007669"/>
    <property type="project" value="UniProtKB-SubCell"/>
</dbReference>
<dbReference type="PANTHER" id="PTHR19282">
    <property type="entry name" value="TETRASPANIN"/>
    <property type="match status" value="1"/>
</dbReference>
<comment type="subcellular location">
    <subcellularLocation>
        <location evidence="1">Cell membrane</location>
        <topology evidence="1">Multi-pass membrane protein</topology>
    </subcellularLocation>
</comment>
<reference evidence="11 12" key="2">
    <citation type="journal article" date="2021" name="J. Hered.">
        <title>Feather Gene Expression Elucidates the Developmental Basis of Plumage Iridescence in African Starlings.</title>
        <authorList>
            <person name="Rubenstein D.R."/>
            <person name="Corvelo A."/>
            <person name="MacManes M.D."/>
            <person name="Maia R."/>
            <person name="Narzisi G."/>
            <person name="Rousaki A."/>
            <person name="Vandenabeele P."/>
            <person name="Shawkey M.D."/>
            <person name="Solomon J."/>
        </authorList>
    </citation>
    <scope>NUCLEOTIDE SEQUENCE [LARGE SCALE GENOMIC DNA]</scope>
    <source>
        <strain evidence="11">SS15</strain>
    </source>
</reference>
<keyword evidence="3" id="KW-1003">Cell membrane</keyword>
<dbReference type="EMBL" id="JADDUC010000041">
    <property type="protein sequence ID" value="KAG0121975.1"/>
    <property type="molecule type" value="Genomic_DNA"/>
</dbReference>
<protein>
    <submittedName>
        <fullName evidence="10">Tetraspanin-5</fullName>
    </submittedName>
</protein>
<evidence type="ECO:0000256" key="8">
    <source>
        <dbReference type="ARBA" id="ARBA00023180"/>
    </source>
</evidence>
<dbReference type="EMBL" id="JADDUC020000006">
    <property type="protein sequence ID" value="KAI1238528.1"/>
    <property type="molecule type" value="Genomic_DNA"/>
</dbReference>
<evidence type="ECO:0000313" key="10">
    <source>
        <dbReference type="EMBL" id="KAG0121975.1"/>
    </source>
</evidence>
<organism evidence="10">
    <name type="scientific">Lamprotornis superbus</name>
    <dbReference type="NCBI Taxonomy" id="245042"/>
    <lineage>
        <taxon>Eukaryota</taxon>
        <taxon>Metazoa</taxon>
        <taxon>Chordata</taxon>
        <taxon>Craniata</taxon>
        <taxon>Vertebrata</taxon>
        <taxon>Euteleostomi</taxon>
        <taxon>Archelosauria</taxon>
        <taxon>Archosauria</taxon>
        <taxon>Dinosauria</taxon>
        <taxon>Saurischia</taxon>
        <taxon>Theropoda</taxon>
        <taxon>Coelurosauria</taxon>
        <taxon>Aves</taxon>
        <taxon>Neognathae</taxon>
        <taxon>Neoaves</taxon>
        <taxon>Telluraves</taxon>
        <taxon>Australaves</taxon>
        <taxon>Passeriformes</taxon>
        <taxon>Sturnidae</taxon>
        <taxon>Lamprotornis</taxon>
    </lineage>
</organism>
<dbReference type="Gene3D" id="1.10.1450.10">
    <property type="entry name" value="Tetraspanin"/>
    <property type="match status" value="1"/>
</dbReference>
<evidence type="ECO:0000256" key="7">
    <source>
        <dbReference type="ARBA" id="ARBA00023157"/>
    </source>
</evidence>
<evidence type="ECO:0000256" key="2">
    <source>
        <dbReference type="ARBA" id="ARBA00006840"/>
    </source>
</evidence>
<keyword evidence="5 9" id="KW-1133">Transmembrane helix</keyword>
<keyword evidence="6 9" id="KW-0472">Membrane</keyword>
<feature type="non-terminal residue" evidence="10">
    <location>
        <position position="1"/>
    </location>
</feature>
<dbReference type="PRINTS" id="PR00259">
    <property type="entry name" value="TMFOUR"/>
</dbReference>
<dbReference type="InterPro" id="IPR008952">
    <property type="entry name" value="Tetraspanin_EC2_sf"/>
</dbReference>
<evidence type="ECO:0000256" key="1">
    <source>
        <dbReference type="ARBA" id="ARBA00004651"/>
    </source>
</evidence>
<dbReference type="AlphaFoldDB" id="A0A835TWX0"/>
<name>A0A835TWX0_9PASS</name>
<dbReference type="Pfam" id="PF00335">
    <property type="entry name" value="Tetraspanin"/>
    <property type="match status" value="1"/>
</dbReference>
<proteinExistence type="inferred from homology"/>
<dbReference type="CDD" id="cd03159">
    <property type="entry name" value="TM4SF9_like_LEL"/>
    <property type="match status" value="1"/>
</dbReference>
<sequence>MFILGFAGCIGALRENTFLLKFFSVFLGIIFFLELTAGVLAFVFKDWIKDQLYFFINNNIRAYRDDIDLQNLIDFTQEYWQCCGAFGADDWNLNIYFNCTDSNASRERCGVPFSCCTKDPAEDVINTQCGYDARQKPEVDQQIVIYTKGCVPQFEKWLQDNLTIVAGIFIGIALLQVETNALLDKSYVETFKPVQTYCFQWCLNEQQRAFRLAPPQHSVMFFLATPRLEELLVLFPQRDIPFCLIVAGQTDHQHISTRLAALRQNGAGRNQGSGSSSLLALLFAVSVRLIGGLESLWEALEINVLLSEPAKYKQTFFQETLKSSRELQLKHNCWL</sequence>
<dbReference type="Proteomes" id="UP000618051">
    <property type="component" value="Unassembled WGS sequence"/>
</dbReference>
<keyword evidence="8" id="KW-0325">Glycoprotein</keyword>
<evidence type="ECO:0000256" key="6">
    <source>
        <dbReference type="ARBA" id="ARBA00023136"/>
    </source>
</evidence>
<evidence type="ECO:0000256" key="4">
    <source>
        <dbReference type="ARBA" id="ARBA00022692"/>
    </source>
</evidence>
<keyword evidence="12" id="KW-1185">Reference proteome</keyword>
<comment type="similarity">
    <text evidence="2">Belongs to the tetraspanin (TM4SF) family.</text>
</comment>
<evidence type="ECO:0000256" key="5">
    <source>
        <dbReference type="ARBA" id="ARBA00022989"/>
    </source>
</evidence>
<keyword evidence="4 9" id="KW-0812">Transmembrane</keyword>
<comment type="caution">
    <text evidence="10">The sequence shown here is derived from an EMBL/GenBank/DDBJ whole genome shotgun (WGS) entry which is preliminary data.</text>
</comment>
<dbReference type="PANTHER" id="PTHR19282:SF63">
    <property type="entry name" value="TETRASPANIN-5"/>
    <property type="match status" value="1"/>
</dbReference>
<evidence type="ECO:0000256" key="9">
    <source>
        <dbReference type="SAM" id="Phobius"/>
    </source>
</evidence>
<evidence type="ECO:0000313" key="12">
    <source>
        <dbReference type="Proteomes" id="UP000618051"/>
    </source>
</evidence>
<accession>A0A835TWX0</accession>
<keyword evidence="7" id="KW-1015">Disulfide bond</keyword>
<dbReference type="InterPro" id="IPR018499">
    <property type="entry name" value="Tetraspanin/Peripherin"/>
</dbReference>
<dbReference type="SUPFAM" id="SSF48652">
    <property type="entry name" value="Tetraspanin"/>
    <property type="match status" value="1"/>
</dbReference>
<evidence type="ECO:0000313" key="11">
    <source>
        <dbReference type="EMBL" id="KAI1238528.1"/>
    </source>
</evidence>
<reference evidence="10" key="1">
    <citation type="submission" date="2020-10" db="EMBL/GenBank/DDBJ databases">
        <title>Feather gene expression reveals the developmental basis of iridescence in African starlings.</title>
        <authorList>
            <person name="Rubenstein D.R."/>
        </authorList>
    </citation>
    <scope>NUCLEOTIDE SEQUENCE</scope>
    <source>
        <strain evidence="10">SS15</strain>
        <tissue evidence="10">Liver</tissue>
    </source>
</reference>